<feature type="domain" description="Tail sheath protein subtilisin-like" evidence="2">
    <location>
        <begin position="501"/>
        <end position="668"/>
    </location>
</feature>
<evidence type="ECO:0008006" key="8">
    <source>
        <dbReference type="Google" id="ProtNLM"/>
    </source>
</evidence>
<reference evidence="4 6" key="1">
    <citation type="journal article" date="2019" name="Emerg. Microbes Infect.">
        <title>Comprehensive subspecies identification of 175 nontuberculous mycobacteria species based on 7547 genomic profiles.</title>
        <authorList>
            <person name="Matsumoto Y."/>
            <person name="Kinjo T."/>
            <person name="Motooka D."/>
            <person name="Nabeya D."/>
            <person name="Jung N."/>
            <person name="Uechi K."/>
            <person name="Horii T."/>
            <person name="Iida T."/>
            <person name="Fujita J."/>
            <person name="Nakamura S."/>
        </authorList>
    </citation>
    <scope>NUCLEOTIDE SEQUENCE [LARGE SCALE GENOMIC DNA]</scope>
    <source>
        <strain evidence="4 6">JCM 12375</strain>
    </source>
</reference>
<dbReference type="PANTHER" id="PTHR35861:SF1">
    <property type="entry name" value="PHAGE TAIL SHEATH PROTEIN"/>
    <property type="match status" value="1"/>
</dbReference>
<accession>A0AAI8TZ61</accession>
<evidence type="ECO:0000313" key="5">
    <source>
        <dbReference type="EMBL" id="BDY31041.1"/>
    </source>
</evidence>
<evidence type="ECO:0000259" key="3">
    <source>
        <dbReference type="Pfam" id="PF17482"/>
    </source>
</evidence>
<reference evidence="5" key="3">
    <citation type="submission" date="2023-03" db="EMBL/GenBank/DDBJ databases">
        <title>Draft genome sequence of a Mycolicibacterium mageritense strain H4_3_1 isolated from a hybrid biological-inorganic system reactor.</title>
        <authorList>
            <person name="Feng X."/>
            <person name="Kazama D."/>
            <person name="Sato K."/>
            <person name="Kobayashi H."/>
        </authorList>
    </citation>
    <scope>NUCLEOTIDE SEQUENCE</scope>
    <source>
        <strain evidence="5">H4_3_1</strain>
    </source>
</reference>
<evidence type="ECO:0000259" key="2">
    <source>
        <dbReference type="Pfam" id="PF04984"/>
    </source>
</evidence>
<evidence type="ECO:0000313" key="7">
    <source>
        <dbReference type="Proteomes" id="UP001241092"/>
    </source>
</evidence>
<dbReference type="Proteomes" id="UP001241092">
    <property type="component" value="Chromosome"/>
</dbReference>
<dbReference type="EMBL" id="AP022567">
    <property type="protein sequence ID" value="BBX36216.1"/>
    <property type="molecule type" value="Genomic_DNA"/>
</dbReference>
<dbReference type="InterPro" id="IPR020287">
    <property type="entry name" value="Tail_sheath_C"/>
</dbReference>
<evidence type="ECO:0000313" key="6">
    <source>
        <dbReference type="Proteomes" id="UP000465622"/>
    </source>
</evidence>
<evidence type="ECO:0000313" key="4">
    <source>
        <dbReference type="EMBL" id="BBX36216.1"/>
    </source>
</evidence>
<keyword evidence="6" id="KW-1185">Reference proteome</keyword>
<name>A0AAI8TZ61_MYCME</name>
<dbReference type="InterPro" id="IPR052042">
    <property type="entry name" value="Tail_sheath_structural"/>
</dbReference>
<dbReference type="Gene3D" id="3.40.50.11780">
    <property type="match status" value="2"/>
</dbReference>
<sequence length="782" mass="83109">MAERLTPGVYVEEIPGGVRPIQGVGTSTAAFVGQAQRGIPDRAVFVNGFGDFTRKFGGHSRGEAGFLAQAVDAFFAAGGRRAYVVRVLPGNAADPAVSPALQARADDAWGVRHNVLRFTAKGQGAWADHVRIHIENSTSFAGETFRLRLEWVEAGRSRTIETYDGVRMDPESEDYAVRVVNETSQYVRADDLFQIEFVDAEERSTPPIPGRAPVLEARPGADGNYSVPEQARLTFAWDDLSSTTPNQSSVAVEFSSEAIEAAGGTVTGAVGLLTPDQLQDLLATALGDTFTVDVANARVRVTPAVALGTVLAAETPDGSDQFDVDPLTGVTLTVTDSAGATDIVVDTTADTTLSPQALADRINAELPATNPHGVVADGAGRFLVVTADGAPEGVTLALAATGGAAPWQAPVTSGGTGGAAVGSLANVQVRVAEQLRPGVPRVLSRLFPVVRATGLERNSAANPDLRPALTEDSPVRLLGGDDGSGAVLPDRFAGTVTADGRTGLHALDSVNVNILCLPGRTTADYLAPAMTFCERNDVFFIADGVGSIDPDFQVTADEVRQAVEGLPTVSENAALFYPWVEVTDPVGIGRNPRRMVPPSGHMAGIFARTDVTRGVWKAPAGIDSIVNGAVDVQHRLIDADQDLLNPIGVNCIRQFPGIGIVNWGARTLAADPEWRYINVRRMGLFLKASIKRGLYWAVFEPNDQELWDRIRININAFMLGLFRQRAFQGATPDEAFVVKCDRETNPQELVDQGIVTAQVAWAPLKPAEFVVIEISQKSLLAV</sequence>
<evidence type="ECO:0000256" key="1">
    <source>
        <dbReference type="ARBA" id="ARBA00008005"/>
    </source>
</evidence>
<dbReference type="AlphaFoldDB" id="A0AAI8TZ61"/>
<dbReference type="Pfam" id="PF04984">
    <property type="entry name" value="Phage_sheath_1"/>
    <property type="match status" value="1"/>
</dbReference>
<dbReference type="RefSeq" id="WP_051578975.1">
    <property type="nucleotide sequence ID" value="NZ_AP022567.1"/>
</dbReference>
<dbReference type="PANTHER" id="PTHR35861">
    <property type="match status" value="1"/>
</dbReference>
<reference evidence="4" key="2">
    <citation type="submission" date="2020-02" db="EMBL/GenBank/DDBJ databases">
        <authorList>
            <person name="Matsumoto Y."/>
            <person name="Motooka D."/>
            <person name="Nakamura S."/>
        </authorList>
    </citation>
    <scope>NUCLEOTIDE SEQUENCE</scope>
    <source>
        <strain evidence="4">JCM 12375</strain>
    </source>
</reference>
<gene>
    <name evidence="5" type="ORF">hbim_04993</name>
    <name evidence="4" type="ORF">MMAGJ_54980</name>
</gene>
<proteinExistence type="inferred from homology"/>
<dbReference type="Pfam" id="PF17482">
    <property type="entry name" value="Phage_sheath_1C"/>
    <property type="match status" value="1"/>
</dbReference>
<organism evidence="5 7">
    <name type="scientific">Mycolicibacterium mageritense</name>
    <name type="common">Mycobacterium mageritense</name>
    <dbReference type="NCBI Taxonomy" id="53462"/>
    <lineage>
        <taxon>Bacteria</taxon>
        <taxon>Bacillati</taxon>
        <taxon>Actinomycetota</taxon>
        <taxon>Actinomycetes</taxon>
        <taxon>Mycobacteriales</taxon>
        <taxon>Mycobacteriaceae</taxon>
        <taxon>Mycolicibacterium</taxon>
    </lineage>
</organism>
<comment type="similarity">
    <text evidence="1">Belongs to the myoviridae tail sheath protein family.</text>
</comment>
<dbReference type="Proteomes" id="UP000465622">
    <property type="component" value="Chromosome"/>
</dbReference>
<protein>
    <recommendedName>
        <fullName evidence="8">Phage tail protein</fullName>
    </recommendedName>
</protein>
<dbReference type="EMBL" id="AP027452">
    <property type="protein sequence ID" value="BDY31041.1"/>
    <property type="molecule type" value="Genomic_DNA"/>
</dbReference>
<feature type="domain" description="Tail sheath protein C-terminal" evidence="3">
    <location>
        <begin position="670"/>
        <end position="775"/>
    </location>
</feature>
<dbReference type="InterPro" id="IPR035089">
    <property type="entry name" value="Phage_sheath_subtilisin"/>
</dbReference>